<dbReference type="InterPro" id="IPR014757">
    <property type="entry name" value="Tscrpt_reg_IclR_C"/>
</dbReference>
<proteinExistence type="predicted"/>
<evidence type="ECO:0000256" key="6">
    <source>
        <dbReference type="ARBA" id="ARBA00058938"/>
    </source>
</evidence>
<evidence type="ECO:0000259" key="9">
    <source>
        <dbReference type="PROSITE" id="PS51077"/>
    </source>
</evidence>
<dbReference type="InterPro" id="IPR036390">
    <property type="entry name" value="WH_DNA-bd_sf"/>
</dbReference>
<dbReference type="InterPro" id="IPR050707">
    <property type="entry name" value="HTH_MetabolicPath_Reg"/>
</dbReference>
<accession>A0A652KUX0</accession>
<dbReference type="PANTHER" id="PTHR30136">
    <property type="entry name" value="HELIX-TURN-HELIX TRANSCRIPTIONAL REGULATOR, ICLR FAMILY"/>
    <property type="match status" value="1"/>
</dbReference>
<dbReference type="EMBL" id="RDBM01000035">
    <property type="protein sequence ID" value="TXS27499.1"/>
    <property type="molecule type" value="Genomic_DNA"/>
</dbReference>
<dbReference type="AlphaFoldDB" id="A0A652KUX0"/>
<feature type="domain" description="IclR-ED" evidence="10">
    <location>
        <begin position="86"/>
        <end position="267"/>
    </location>
</feature>
<dbReference type="SUPFAM" id="SSF55781">
    <property type="entry name" value="GAF domain-like"/>
    <property type="match status" value="1"/>
</dbReference>
<dbReference type="Gene3D" id="3.30.450.40">
    <property type="match status" value="1"/>
</dbReference>
<evidence type="ECO:0000256" key="8">
    <source>
        <dbReference type="SAM" id="MobiDB-lite"/>
    </source>
</evidence>
<dbReference type="SUPFAM" id="SSF46785">
    <property type="entry name" value="Winged helix' DNA-binding domain"/>
    <property type="match status" value="1"/>
</dbReference>
<keyword evidence="5" id="KW-0804">Transcription</keyword>
<name>A0A652KUX0_9ACTN</name>
<dbReference type="Pfam" id="PF09339">
    <property type="entry name" value="HTH_IclR"/>
    <property type="match status" value="1"/>
</dbReference>
<dbReference type="GO" id="GO:0006071">
    <property type="term" value="P:glycerol metabolic process"/>
    <property type="evidence" value="ECO:0007669"/>
    <property type="project" value="UniProtKB-KW"/>
</dbReference>
<feature type="region of interest" description="Disordered" evidence="8">
    <location>
        <begin position="1"/>
        <end position="23"/>
    </location>
</feature>
<dbReference type="PROSITE" id="PS51078">
    <property type="entry name" value="ICLR_ED"/>
    <property type="match status" value="1"/>
</dbReference>
<dbReference type="Gene3D" id="1.10.10.10">
    <property type="entry name" value="Winged helix-like DNA-binding domain superfamily/Winged helix DNA-binding domain"/>
    <property type="match status" value="1"/>
</dbReference>
<evidence type="ECO:0000256" key="3">
    <source>
        <dbReference type="ARBA" id="ARBA00023125"/>
    </source>
</evidence>
<feature type="domain" description="HTH iclR-type" evidence="9">
    <location>
        <begin position="24"/>
        <end position="85"/>
    </location>
</feature>
<evidence type="ECO:0000256" key="7">
    <source>
        <dbReference type="ARBA" id="ARBA00070406"/>
    </source>
</evidence>
<keyword evidence="1" id="KW-0319">Glycerol metabolism</keyword>
<reference evidence="11" key="1">
    <citation type="submission" date="2018-10" db="EMBL/GenBank/DDBJ databases">
        <authorList>
            <person name="Hariharan J."/>
            <person name="Choudoir M.J."/>
            <person name="Diebold P."/>
            <person name="Panke-Buisse K."/>
            <person name="Campbell A.N."/>
            <person name="Buckley D.H."/>
        </authorList>
    </citation>
    <scope>NUCLEOTIDE SEQUENCE</scope>
    <source>
        <strain evidence="11">Gb1</strain>
    </source>
</reference>
<evidence type="ECO:0000256" key="4">
    <source>
        <dbReference type="ARBA" id="ARBA00023159"/>
    </source>
</evidence>
<sequence length="287" mass="29657">MGKPVNSRPKEQPPAGRAVEQSVMGPVDKAMEVLSALVETGAPHRLADLARRTGLTKPTVHRLLRGLAGSGFVEPAEGGSYRAGPRLLGLAAAALDSGPALRRIRPVLAELRTRTGLLAHYAVRDGDAAVCLEVSEPAREYALELRPGSRAPLLLSASGLAVLAALPPAEAEEAFSAAEAAGHPLPVSAADLRDEIAAAAERGYAVDDQYEQEDHRALASAVRDAEGRVVGAVALTGLVFTLDRAGVELYGPMVRAAARAVSAGLVSDGRPGLTVAREAVRDLGAGL</sequence>
<keyword evidence="3" id="KW-0238">DNA-binding</keyword>
<dbReference type="GO" id="GO:0003677">
    <property type="term" value="F:DNA binding"/>
    <property type="evidence" value="ECO:0007669"/>
    <property type="project" value="UniProtKB-KW"/>
</dbReference>
<evidence type="ECO:0000256" key="2">
    <source>
        <dbReference type="ARBA" id="ARBA00023015"/>
    </source>
</evidence>
<keyword evidence="4" id="KW-0010">Activator</keyword>
<dbReference type="InterPro" id="IPR029016">
    <property type="entry name" value="GAF-like_dom_sf"/>
</dbReference>
<dbReference type="SMART" id="SM00346">
    <property type="entry name" value="HTH_ICLR"/>
    <property type="match status" value="1"/>
</dbReference>
<evidence type="ECO:0000259" key="10">
    <source>
        <dbReference type="PROSITE" id="PS51078"/>
    </source>
</evidence>
<evidence type="ECO:0000256" key="5">
    <source>
        <dbReference type="ARBA" id="ARBA00023163"/>
    </source>
</evidence>
<dbReference type="FunFam" id="1.10.10.10:FF:000056">
    <property type="entry name" value="IclR family transcriptional regulator"/>
    <property type="match status" value="1"/>
</dbReference>
<dbReference type="InterPro" id="IPR005471">
    <property type="entry name" value="Tscrpt_reg_IclR_N"/>
</dbReference>
<organism evidence="11">
    <name type="scientific">Streptomyces sp. gb1(2016)</name>
    <dbReference type="NCBI Taxonomy" id="1828321"/>
    <lineage>
        <taxon>Bacteria</taxon>
        <taxon>Bacillati</taxon>
        <taxon>Actinomycetota</taxon>
        <taxon>Actinomycetes</taxon>
        <taxon>Kitasatosporales</taxon>
        <taxon>Streptomycetaceae</taxon>
        <taxon>Streptomyces</taxon>
    </lineage>
</organism>
<dbReference type="RefSeq" id="WP_147983892.1">
    <property type="nucleotide sequence ID" value="NZ_RDBM01000035.1"/>
</dbReference>
<dbReference type="GO" id="GO:0045892">
    <property type="term" value="P:negative regulation of DNA-templated transcription"/>
    <property type="evidence" value="ECO:0007669"/>
    <property type="project" value="TreeGrafter"/>
</dbReference>
<dbReference type="GO" id="GO:0003700">
    <property type="term" value="F:DNA-binding transcription factor activity"/>
    <property type="evidence" value="ECO:0007669"/>
    <property type="project" value="TreeGrafter"/>
</dbReference>
<gene>
    <name evidence="11" type="ORF">EAO74_15900</name>
</gene>
<evidence type="ECO:0000256" key="1">
    <source>
        <dbReference type="ARBA" id="ARBA00022798"/>
    </source>
</evidence>
<dbReference type="Pfam" id="PF01614">
    <property type="entry name" value="IclR_C"/>
    <property type="match status" value="1"/>
</dbReference>
<keyword evidence="2" id="KW-0805">Transcription regulation</keyword>
<dbReference type="InterPro" id="IPR036388">
    <property type="entry name" value="WH-like_DNA-bd_sf"/>
</dbReference>
<comment type="function">
    <text evidence="6">May be an activator protein for the gylABX operon.</text>
</comment>
<dbReference type="PANTHER" id="PTHR30136:SF24">
    <property type="entry name" value="HTH-TYPE TRANSCRIPTIONAL REPRESSOR ALLR"/>
    <property type="match status" value="1"/>
</dbReference>
<dbReference type="PROSITE" id="PS51077">
    <property type="entry name" value="HTH_ICLR"/>
    <property type="match status" value="1"/>
</dbReference>
<evidence type="ECO:0000313" key="11">
    <source>
        <dbReference type="EMBL" id="TXS27499.1"/>
    </source>
</evidence>
<protein>
    <recommendedName>
        <fullName evidence="7">Glycerol operon regulatory protein</fullName>
    </recommendedName>
</protein>
<comment type="caution">
    <text evidence="11">The sequence shown here is derived from an EMBL/GenBank/DDBJ whole genome shotgun (WGS) entry which is preliminary data.</text>
</comment>